<evidence type="ECO:0000313" key="3">
    <source>
        <dbReference type="EMBL" id="EMB31181.1"/>
    </source>
</evidence>
<dbReference type="Gene3D" id="2.160.20.10">
    <property type="entry name" value="Single-stranded right-handed beta-helix, Pectin lyase-like"/>
    <property type="match status" value="2"/>
</dbReference>
<dbReference type="HOGENOM" id="CLU_010206_0_0_12"/>
<dbReference type="InterPro" id="IPR039448">
    <property type="entry name" value="Beta_helix"/>
</dbReference>
<dbReference type="InterPro" id="IPR011050">
    <property type="entry name" value="Pectin_lyase_fold/virulence"/>
</dbReference>
<dbReference type="PANTHER" id="PTHR11319:SF35">
    <property type="entry name" value="OUTER MEMBRANE PROTEIN PMPC-RELATED"/>
    <property type="match status" value="1"/>
</dbReference>
<keyword evidence="1" id="KW-0732">Signal</keyword>
<evidence type="ECO:0000259" key="2">
    <source>
        <dbReference type="Pfam" id="PF13229"/>
    </source>
</evidence>
<dbReference type="EMBL" id="AGDW01000014">
    <property type="protein sequence ID" value="EMB31181.1"/>
    <property type="molecule type" value="Genomic_DNA"/>
</dbReference>
<name>M2B683_TREDN</name>
<dbReference type="InterPro" id="IPR006626">
    <property type="entry name" value="PbH1"/>
</dbReference>
<feature type="signal peptide" evidence="1">
    <location>
        <begin position="1"/>
        <end position="22"/>
    </location>
</feature>
<dbReference type="PATRIC" id="fig|999431.4.peg.1265"/>
<proteinExistence type="predicted"/>
<reference evidence="3" key="1">
    <citation type="submission" date="2012-01" db="EMBL/GenBank/DDBJ databases">
        <title>The Genome Sequence of Treponema denticola H1-T.</title>
        <authorList>
            <consortium name="The Broad Institute Genome Sequencing Platform"/>
            <person name="Earl A."/>
            <person name="Ward D."/>
            <person name="Feldgarden M."/>
            <person name="Gevers D."/>
            <person name="Blanton J.M."/>
            <person name="Fenno C.J."/>
            <person name="Baranova O.V."/>
            <person name="Mathney J."/>
            <person name="Dewhirst F.E."/>
            <person name="Izard J."/>
            <person name="Young S.K."/>
            <person name="Zeng Q."/>
            <person name="Gargeya S."/>
            <person name="Fitzgerald M."/>
            <person name="Haas B."/>
            <person name="Abouelleil A."/>
            <person name="Alvarado L."/>
            <person name="Arachchi H.M."/>
            <person name="Berlin A."/>
            <person name="Chapman S.B."/>
            <person name="Gearin G."/>
            <person name="Goldberg J."/>
            <person name="Griggs A."/>
            <person name="Gujja S."/>
            <person name="Hansen M."/>
            <person name="Heiman D."/>
            <person name="Howarth C."/>
            <person name="Larimer J."/>
            <person name="Lui A."/>
            <person name="MacDonald P.J.P."/>
            <person name="McCowen C."/>
            <person name="Montmayeur A."/>
            <person name="Murphy C."/>
            <person name="Neiman D."/>
            <person name="Pearson M."/>
            <person name="Priest M."/>
            <person name="Roberts A."/>
            <person name="Saif S."/>
            <person name="Shea T."/>
            <person name="Sisk P."/>
            <person name="Stolte C."/>
            <person name="Sykes S."/>
            <person name="Wortman J."/>
            <person name="Nusbaum C."/>
            <person name="Birren B."/>
        </authorList>
    </citation>
    <scope>NUCLEOTIDE SEQUENCE [LARGE SCALE GENOMIC DNA]</scope>
    <source>
        <strain evidence="3">H1-T</strain>
    </source>
</reference>
<dbReference type="InterPro" id="IPR012334">
    <property type="entry name" value="Pectin_lyas_fold"/>
</dbReference>
<dbReference type="AlphaFoldDB" id="M2B683"/>
<dbReference type="RefSeq" id="WP_002688432.1">
    <property type="nucleotide sequence ID" value="NZ_CM001794.1"/>
</dbReference>
<protein>
    <recommendedName>
        <fullName evidence="2">Right handed beta helix domain-containing protein</fullName>
    </recommendedName>
</protein>
<organism evidence="3">
    <name type="scientific">Treponema denticola H1-T</name>
    <dbReference type="NCBI Taxonomy" id="999431"/>
    <lineage>
        <taxon>Bacteria</taxon>
        <taxon>Pseudomonadati</taxon>
        <taxon>Spirochaetota</taxon>
        <taxon>Spirochaetia</taxon>
        <taxon>Spirochaetales</taxon>
        <taxon>Treponemataceae</taxon>
        <taxon>Treponema</taxon>
    </lineage>
</organism>
<dbReference type="Pfam" id="PF13229">
    <property type="entry name" value="Beta_helix"/>
    <property type="match status" value="1"/>
</dbReference>
<comment type="caution">
    <text evidence="3">The sequence shown here is derived from an EMBL/GenBank/DDBJ whole genome shotgun (WGS) entry which is preliminary data.</text>
</comment>
<dbReference type="PROSITE" id="PS51257">
    <property type="entry name" value="PROKAR_LIPOPROTEIN"/>
    <property type="match status" value="1"/>
</dbReference>
<dbReference type="SUPFAM" id="SSF51126">
    <property type="entry name" value="Pectin lyase-like"/>
    <property type="match status" value="2"/>
</dbReference>
<accession>M2B683</accession>
<evidence type="ECO:0000256" key="1">
    <source>
        <dbReference type="SAM" id="SignalP"/>
    </source>
</evidence>
<feature type="domain" description="Right handed beta helix" evidence="2">
    <location>
        <begin position="555"/>
        <end position="738"/>
    </location>
</feature>
<feature type="chain" id="PRO_5004020321" description="Right handed beta helix domain-containing protein" evidence="1">
    <location>
        <begin position="23"/>
        <end position="835"/>
    </location>
</feature>
<gene>
    <name evidence="3" type="ORF">HMPREF9725_01230</name>
</gene>
<dbReference type="Proteomes" id="UP000011708">
    <property type="component" value="Chromosome"/>
</dbReference>
<sequence>MKKLLKILTTIAAVLAATLFFAGCKQFLEDPEEFLGYWSSEVVPIDFSINKPYQMSNDGALCIPSADDVKLTIKLRNPRKFTLIMPTTVFDAGKVINFPGFPPDHQPGYNTDYTFKQTGDMLELTYKSDFLKAHEWSNGGIGPEITLTSTDGRKFSKKFSLNIEVNTPPPEIGDVTIAKTKNDGMYVLHCKAGGMAVPFDSTTLLHKDIAYLNVQKEGGTGRKILISAQASQFDTSNGGPFLLPSTGVDPLIDTITPGNWELYVKTDTSLTESTLPQKYTVRLIDKKGLSSEPKEAKTLGSIPDISDNTKAWKKLKQAVEGAQEGGVITVMGNVKATNALGNNGAIDVTKSLTIKGKIGTTLDANQSALGLNAHRIFTVTGNKTELTLENLTLKNGYANQSSSYETGGAIDAVGIKTLTLKHCTIKDCTAYSGGGIFLNGKVEAVLENCTITGCTTTGAAGGAIYAGNSLNNQPVVRIKGGIIKDNTGYITGGAIDITQGSLYINTDENGDPDTMNTITQIEDNKVTASGGGGNGGGGINCHWDPDKPGELKIHNAKIKNCNIKYAPQPVEKTGCGAGIYVYGNGKVSLSNVTLSQCGFIGESSGNEFDQKQGGGIYLRKVSKATIEGCTFDRCKANQGGAFYIETGKANIENCTFIKNIASESGGALHIGNTSDDCNVIINDSVIGGSASNANTASSKGGGICVYRGTCTVRKVNIQNNTASIGGSGIWLHGASNNTAKLTLEEEVNITGNHLMIGKNTEYPAFVTAHNLDAASDIKILPEDYDAQINKPLVKAAGTKPDNWETLFDLVDMPPGQTWELKKNDAGTELILKRTP</sequence>
<dbReference type="PANTHER" id="PTHR11319">
    <property type="entry name" value="G PROTEIN-COUPLED RECEPTOR-RELATED"/>
    <property type="match status" value="1"/>
</dbReference>
<dbReference type="SMART" id="SM00710">
    <property type="entry name" value="PbH1"/>
    <property type="match status" value="8"/>
</dbReference>